<dbReference type="Gene3D" id="3.40.50.300">
    <property type="entry name" value="P-loop containing nucleotide triphosphate hydrolases"/>
    <property type="match status" value="2"/>
</dbReference>
<gene>
    <name evidence="2" type="primary">pap</name>
    <name evidence="2" type="ORF">Q8947_02410</name>
</gene>
<dbReference type="InterPro" id="IPR022489">
    <property type="entry name" value="PolyP_AMP_Tfrase"/>
</dbReference>
<dbReference type="RefSeq" id="WP_347286357.1">
    <property type="nucleotide sequence ID" value="NZ_JAUZQE010000003.1"/>
</dbReference>
<dbReference type="PANTHER" id="PTHR34383">
    <property type="entry name" value="POLYPHOSPHATE:AMP PHOSPHOTRANSFERASE-RELATED"/>
    <property type="match status" value="1"/>
</dbReference>
<dbReference type="Proteomes" id="UP001232156">
    <property type="component" value="Unassembled WGS sequence"/>
</dbReference>
<dbReference type="InterPro" id="IPR027417">
    <property type="entry name" value="P-loop_NTPase"/>
</dbReference>
<dbReference type="PANTHER" id="PTHR34383:SF3">
    <property type="entry name" value="POLYPHOSPHATE:AMP PHOSPHOTRANSFERASE"/>
    <property type="match status" value="1"/>
</dbReference>
<evidence type="ECO:0000313" key="3">
    <source>
        <dbReference type="Proteomes" id="UP001232156"/>
    </source>
</evidence>
<keyword evidence="3" id="KW-1185">Reference proteome</keyword>
<name>A0ABU1D371_9BURK</name>
<dbReference type="InterPro" id="IPR022488">
    <property type="entry name" value="PPK2-related"/>
</dbReference>
<proteinExistence type="predicted"/>
<reference evidence="2 3" key="1">
    <citation type="submission" date="2023-08" db="EMBL/GenBank/DDBJ databases">
        <title>Alcaligenaceae gen. nov., a novel taxon isolated from the sludge of Yixing Pesticide Factory.</title>
        <authorList>
            <person name="Ruan L."/>
        </authorList>
    </citation>
    <scope>NUCLEOTIDE SEQUENCE [LARGE SCALE GENOMIC DNA]</scope>
    <source>
        <strain evidence="2 3">LG-2</strain>
    </source>
</reference>
<feature type="domain" description="Polyphosphate kinase-2-related" evidence="1">
    <location>
        <begin position="278"/>
        <end position="500"/>
    </location>
</feature>
<dbReference type="NCBIfam" id="TIGR03708">
    <property type="entry name" value="poly_P_AMP_trns"/>
    <property type="match status" value="1"/>
</dbReference>
<evidence type="ECO:0000259" key="1">
    <source>
        <dbReference type="Pfam" id="PF03976"/>
    </source>
</evidence>
<evidence type="ECO:0000313" key="2">
    <source>
        <dbReference type="EMBL" id="MDR4124836.1"/>
    </source>
</evidence>
<sequence>MNARSAATTRFEEAERDPQIGKDAAKPIITDLRSALLKAQYARLAKADRSLLIVVAGIDGVGKGSTVNLINEWMDARHIRTLAYGPPTQEESRYPFLWRYWRHLPAKGRSGIVFGSWYGPLFNELVSKKPNRSKVEQLATTIRDFEALVANDGVQILKLWYHLSREAHKKLTNRLLADPETSWMVRPEDLQVARKFKRVREAAGTMIMLTDSDLAPWQVIPSADERLRAISTGQAILAALQAPAAAAAEPPPLRQLLPASPAQPRKRRLARVDHSVRLSENEYDDLLAQWRSRLAHLVRSKAFADLPVVLVFEGNDAAGKGSTIRRITHALDARQYRVVPISAPTEDERARPYLWRFWRELPAPGNITIFDRSWYGRVLVERVERFARPAQWRRAYEEINQFEQQLTDSGILLIKFWLAITKDVQLQRFRDREHSPFKSFKITPEDWRNREKWGAYTNAANDMFDLTDTSRSPWHVVSSNDKRHARITVLERIVTAIEARLAR</sequence>
<accession>A0ABU1D371</accession>
<dbReference type="EMBL" id="JAUZQE010000003">
    <property type="protein sequence ID" value="MDR4124836.1"/>
    <property type="molecule type" value="Genomic_DNA"/>
</dbReference>
<protein>
    <submittedName>
        <fullName evidence="2">Polyphosphate:AMP phosphotransferase</fullName>
    </submittedName>
</protein>
<feature type="domain" description="Polyphosphate kinase-2-related" evidence="1">
    <location>
        <begin position="23"/>
        <end position="242"/>
    </location>
</feature>
<comment type="caution">
    <text evidence="2">The sequence shown here is derived from an EMBL/GenBank/DDBJ whole genome shotgun (WGS) entry which is preliminary data.</text>
</comment>
<dbReference type="SUPFAM" id="SSF52540">
    <property type="entry name" value="P-loop containing nucleoside triphosphate hydrolases"/>
    <property type="match status" value="2"/>
</dbReference>
<dbReference type="Pfam" id="PF03976">
    <property type="entry name" value="PPK2"/>
    <property type="match status" value="2"/>
</dbReference>
<organism evidence="2 3">
    <name type="scientific">Yanghanlia caeni</name>
    <dbReference type="NCBI Taxonomy" id="3064283"/>
    <lineage>
        <taxon>Bacteria</taxon>
        <taxon>Pseudomonadati</taxon>
        <taxon>Pseudomonadota</taxon>
        <taxon>Betaproteobacteria</taxon>
        <taxon>Burkholderiales</taxon>
        <taxon>Alcaligenaceae</taxon>
        <taxon>Yanghanlia</taxon>
    </lineage>
</organism>